<organism evidence="3 4">
    <name type="scientific">Jannaschia ovalis</name>
    <dbReference type="NCBI Taxonomy" id="3038773"/>
    <lineage>
        <taxon>Bacteria</taxon>
        <taxon>Pseudomonadati</taxon>
        <taxon>Pseudomonadota</taxon>
        <taxon>Alphaproteobacteria</taxon>
        <taxon>Rhodobacterales</taxon>
        <taxon>Roseobacteraceae</taxon>
        <taxon>Jannaschia</taxon>
    </lineage>
</organism>
<dbReference type="Proteomes" id="UP001243420">
    <property type="component" value="Chromosome"/>
</dbReference>
<dbReference type="Gene3D" id="3.40.50.720">
    <property type="entry name" value="NAD(P)-binding Rossmann-like Domain"/>
    <property type="match status" value="1"/>
</dbReference>
<name>A0ABY8LIB7_9RHOB</name>
<dbReference type="InterPro" id="IPR036291">
    <property type="entry name" value="NAD(P)-bd_dom_sf"/>
</dbReference>
<dbReference type="PANTHER" id="PTHR44196">
    <property type="entry name" value="DEHYDROGENASE/REDUCTASE SDR FAMILY MEMBER 7B"/>
    <property type="match status" value="1"/>
</dbReference>
<gene>
    <name evidence="3" type="ORF">P8627_06360</name>
</gene>
<comment type="similarity">
    <text evidence="1">Belongs to the short-chain dehydrogenases/reductases (SDR) family.</text>
</comment>
<dbReference type="GO" id="GO:0016491">
    <property type="term" value="F:oxidoreductase activity"/>
    <property type="evidence" value="ECO:0007669"/>
    <property type="project" value="UniProtKB-KW"/>
</dbReference>
<dbReference type="Pfam" id="PF00106">
    <property type="entry name" value="adh_short"/>
    <property type="match status" value="1"/>
</dbReference>
<sequence length="226" mass="23791">MSGKTLFITGASSGIGAETARQAVAAGWNVGLFARSEDKLADLAAELGDRAVSFAGDVADRERQAEALAELADRFGGVDAAFANAGTGVETPGTQDGKPSEWHDMIHANVLGVLYTAHAALPHLKPRKGHFVVTGSAAGRRHLKGSIYGATKWFVHGFAGNLAEEMTEWGGRCTVVAPGMVDTPFFDEPDDSRLHPEDVAAAVMHALGAPGRADVREIFLMPNRNA</sequence>
<dbReference type="PRINTS" id="PR00081">
    <property type="entry name" value="GDHRDH"/>
</dbReference>
<proteinExistence type="inferred from homology"/>
<accession>A0ABY8LIB7</accession>
<evidence type="ECO:0000256" key="1">
    <source>
        <dbReference type="ARBA" id="ARBA00006484"/>
    </source>
</evidence>
<protein>
    <submittedName>
        <fullName evidence="3">SDR family oxidoreductase</fullName>
        <ecNumber evidence="3">1.-.-.-</ecNumber>
    </submittedName>
</protein>
<reference evidence="3 4" key="1">
    <citation type="submission" date="2023-04" db="EMBL/GenBank/DDBJ databases">
        <title>Jannaschia ovalis sp. nov., a marine bacterium isolated from sea tidal flat.</title>
        <authorList>
            <person name="Kwon D.Y."/>
            <person name="Kim J.-J."/>
        </authorList>
    </citation>
    <scope>NUCLEOTIDE SEQUENCE [LARGE SCALE GENOMIC DNA]</scope>
    <source>
        <strain evidence="3 4">GRR-S6-38</strain>
    </source>
</reference>
<evidence type="ECO:0000256" key="2">
    <source>
        <dbReference type="ARBA" id="ARBA00023002"/>
    </source>
</evidence>
<dbReference type="SUPFAM" id="SSF51735">
    <property type="entry name" value="NAD(P)-binding Rossmann-fold domains"/>
    <property type="match status" value="1"/>
</dbReference>
<keyword evidence="2 3" id="KW-0560">Oxidoreductase</keyword>
<dbReference type="EMBL" id="CP122537">
    <property type="protein sequence ID" value="WGH79880.1"/>
    <property type="molecule type" value="Genomic_DNA"/>
</dbReference>
<dbReference type="RefSeq" id="WP_279966870.1">
    <property type="nucleotide sequence ID" value="NZ_CP122537.1"/>
</dbReference>
<keyword evidence="4" id="KW-1185">Reference proteome</keyword>
<dbReference type="EC" id="1.-.-.-" evidence="3"/>
<evidence type="ECO:0000313" key="3">
    <source>
        <dbReference type="EMBL" id="WGH79880.1"/>
    </source>
</evidence>
<evidence type="ECO:0000313" key="4">
    <source>
        <dbReference type="Proteomes" id="UP001243420"/>
    </source>
</evidence>
<dbReference type="InterPro" id="IPR002347">
    <property type="entry name" value="SDR_fam"/>
</dbReference>
<dbReference type="PANTHER" id="PTHR44196:SF1">
    <property type="entry name" value="DEHYDROGENASE_REDUCTASE SDR FAMILY MEMBER 7B"/>
    <property type="match status" value="1"/>
</dbReference>